<keyword evidence="2" id="KW-0812">Transmembrane</keyword>
<accession>A0A6A5W3A3</accession>
<reference evidence="3" key="1">
    <citation type="journal article" date="2020" name="Stud. Mycol.">
        <title>101 Dothideomycetes genomes: a test case for predicting lifestyles and emergence of pathogens.</title>
        <authorList>
            <person name="Haridas S."/>
            <person name="Albert R."/>
            <person name="Binder M."/>
            <person name="Bloem J."/>
            <person name="Labutti K."/>
            <person name="Salamov A."/>
            <person name="Andreopoulos B."/>
            <person name="Baker S."/>
            <person name="Barry K."/>
            <person name="Bills G."/>
            <person name="Bluhm B."/>
            <person name="Cannon C."/>
            <person name="Castanera R."/>
            <person name="Culley D."/>
            <person name="Daum C."/>
            <person name="Ezra D."/>
            <person name="Gonzalez J."/>
            <person name="Henrissat B."/>
            <person name="Kuo A."/>
            <person name="Liang C."/>
            <person name="Lipzen A."/>
            <person name="Lutzoni F."/>
            <person name="Magnuson J."/>
            <person name="Mondo S."/>
            <person name="Nolan M."/>
            <person name="Ohm R."/>
            <person name="Pangilinan J."/>
            <person name="Park H.-J."/>
            <person name="Ramirez L."/>
            <person name="Alfaro M."/>
            <person name="Sun H."/>
            <person name="Tritt A."/>
            <person name="Yoshinaga Y."/>
            <person name="Zwiers L.-H."/>
            <person name="Turgeon B."/>
            <person name="Goodwin S."/>
            <person name="Spatafora J."/>
            <person name="Crous P."/>
            <person name="Grigoriev I."/>
        </authorList>
    </citation>
    <scope>NUCLEOTIDE SEQUENCE</scope>
    <source>
        <strain evidence="3">CBS 123094</strain>
    </source>
</reference>
<feature type="region of interest" description="Disordered" evidence="1">
    <location>
        <begin position="323"/>
        <end position="367"/>
    </location>
</feature>
<feature type="transmembrane region" description="Helical" evidence="2">
    <location>
        <begin position="232"/>
        <end position="251"/>
    </location>
</feature>
<feature type="transmembrane region" description="Helical" evidence="2">
    <location>
        <begin position="77"/>
        <end position="100"/>
    </location>
</feature>
<feature type="transmembrane region" description="Helical" evidence="2">
    <location>
        <begin position="174"/>
        <end position="196"/>
    </location>
</feature>
<dbReference type="OrthoDB" id="3945378at2759"/>
<dbReference type="Proteomes" id="UP000799779">
    <property type="component" value="Unassembled WGS sequence"/>
</dbReference>
<gene>
    <name evidence="3" type="ORF">P154DRAFT_477274</name>
</gene>
<organism evidence="3 4">
    <name type="scientific">Amniculicola lignicola CBS 123094</name>
    <dbReference type="NCBI Taxonomy" id="1392246"/>
    <lineage>
        <taxon>Eukaryota</taxon>
        <taxon>Fungi</taxon>
        <taxon>Dikarya</taxon>
        <taxon>Ascomycota</taxon>
        <taxon>Pezizomycotina</taxon>
        <taxon>Dothideomycetes</taxon>
        <taxon>Pleosporomycetidae</taxon>
        <taxon>Pleosporales</taxon>
        <taxon>Amniculicolaceae</taxon>
        <taxon>Amniculicola</taxon>
    </lineage>
</organism>
<feature type="transmembrane region" description="Helical" evidence="2">
    <location>
        <begin position="120"/>
        <end position="141"/>
    </location>
</feature>
<keyword evidence="2" id="KW-0472">Membrane</keyword>
<sequence length="367" mass="41179">MAKKCGFEGNQDMYGMGIRSGYYLQWYGAILAAWIAKDEANGLRIANSLFVTATFLALVISTIRADPSLDQMPIVETYIILFLSFGNYLVLVPTFIWRLLTGFKPQWDPSRFPRVSPGRVYSVCNTTILVTVLIFQLWFWFHKVPQLDGEECTQYGFFFWKFALNDKVFRAINIVPSAFLLGICGWTVGGIAWRIFMRGQNWREVKGHQRKYVPINEVPKSRVYTLQVIDSVAQGIVTTTIIVGVELSIIWNDIHGVHDVSNAGQTIPLFLGFAGIVMVIYVRYWKKDTEEVLAETATGDPGDIDLAPVQGMESEYAGNTSMNVGLLSGQSRPPRQPQPYKPALKQQAHAPAWEGGHGASQGYYRTG</sequence>
<evidence type="ECO:0000313" key="4">
    <source>
        <dbReference type="Proteomes" id="UP000799779"/>
    </source>
</evidence>
<dbReference type="EMBL" id="ML977694">
    <property type="protein sequence ID" value="KAF1993605.1"/>
    <property type="molecule type" value="Genomic_DNA"/>
</dbReference>
<feature type="transmembrane region" description="Helical" evidence="2">
    <location>
        <begin position="263"/>
        <end position="282"/>
    </location>
</feature>
<keyword evidence="2" id="KW-1133">Transmembrane helix</keyword>
<protein>
    <submittedName>
        <fullName evidence="3">Uncharacterized protein</fullName>
    </submittedName>
</protein>
<proteinExistence type="predicted"/>
<keyword evidence="4" id="KW-1185">Reference proteome</keyword>
<feature type="transmembrane region" description="Helical" evidence="2">
    <location>
        <begin position="20"/>
        <end position="36"/>
    </location>
</feature>
<evidence type="ECO:0000313" key="3">
    <source>
        <dbReference type="EMBL" id="KAF1993605.1"/>
    </source>
</evidence>
<dbReference type="AlphaFoldDB" id="A0A6A5W3A3"/>
<evidence type="ECO:0000256" key="1">
    <source>
        <dbReference type="SAM" id="MobiDB-lite"/>
    </source>
</evidence>
<evidence type="ECO:0000256" key="2">
    <source>
        <dbReference type="SAM" id="Phobius"/>
    </source>
</evidence>
<name>A0A6A5W3A3_9PLEO</name>
<feature type="transmembrane region" description="Helical" evidence="2">
    <location>
        <begin position="48"/>
        <end position="65"/>
    </location>
</feature>